<evidence type="ECO:0000313" key="6">
    <source>
        <dbReference type="Proteomes" id="UP000283630"/>
    </source>
</evidence>
<dbReference type="Pfam" id="PF07883">
    <property type="entry name" value="Cupin_2"/>
    <property type="match status" value="1"/>
</dbReference>
<dbReference type="CDD" id="cd02221">
    <property type="entry name" value="cupin_TM1287-like"/>
    <property type="match status" value="1"/>
</dbReference>
<evidence type="ECO:0000256" key="1">
    <source>
        <dbReference type="ARBA" id="ARBA00022723"/>
    </source>
</evidence>
<dbReference type="GO" id="GO:0046872">
    <property type="term" value="F:metal ion binding"/>
    <property type="evidence" value="ECO:0007669"/>
    <property type="project" value="UniProtKB-KW"/>
</dbReference>
<dbReference type="Proteomes" id="UP000283630">
    <property type="component" value="Unassembled WGS sequence"/>
</dbReference>
<comment type="caution">
    <text evidence="3">The sequence shown here is derived from an EMBL/GenBank/DDBJ whole genome shotgun (WGS) entry which is preliminary data.</text>
</comment>
<sequence>MTKTGEREITKKENVNGGAGYVLMEALLNEEERAEHCRIFSQVTIHPGCELGYHEHHGETETYYVLSGSATYIDNDKEYEIKAGDVTFCKDGDGHGIKNHGTEPIIFIALVLKK</sequence>
<dbReference type="Gene3D" id="2.60.120.10">
    <property type="entry name" value="Jelly Rolls"/>
    <property type="match status" value="1"/>
</dbReference>
<dbReference type="InterPro" id="IPR051610">
    <property type="entry name" value="GPI/OXD"/>
</dbReference>
<organism evidence="3 5">
    <name type="scientific">Dorea formicigenerans</name>
    <dbReference type="NCBI Taxonomy" id="39486"/>
    <lineage>
        <taxon>Bacteria</taxon>
        <taxon>Bacillati</taxon>
        <taxon>Bacillota</taxon>
        <taxon>Clostridia</taxon>
        <taxon>Lachnospirales</taxon>
        <taxon>Lachnospiraceae</taxon>
        <taxon>Dorea</taxon>
    </lineage>
</organism>
<dbReference type="Proteomes" id="UP000260664">
    <property type="component" value="Unassembled WGS sequence"/>
</dbReference>
<feature type="domain" description="Cupin type-2" evidence="2">
    <location>
        <begin position="43"/>
        <end position="109"/>
    </location>
</feature>
<accession>A0A3E4F9F4</accession>
<dbReference type="PANTHER" id="PTHR35848">
    <property type="entry name" value="OXALATE-BINDING PROTEIN"/>
    <property type="match status" value="1"/>
</dbReference>
<reference evidence="5 6" key="1">
    <citation type="submission" date="2018-08" db="EMBL/GenBank/DDBJ databases">
        <title>A genome reference for cultivated species of the human gut microbiota.</title>
        <authorList>
            <person name="Zou Y."/>
            <person name="Xue W."/>
            <person name="Luo G."/>
        </authorList>
    </citation>
    <scope>NUCLEOTIDE SEQUENCE [LARGE SCALE GENOMIC DNA]</scope>
    <source>
        <strain evidence="4 6">AF19-4AC</strain>
        <strain evidence="3 5">TM09-19AC</strain>
    </source>
</reference>
<dbReference type="AlphaFoldDB" id="A0A3E4F9F4"/>
<evidence type="ECO:0000313" key="4">
    <source>
        <dbReference type="EMBL" id="RGT11323.1"/>
    </source>
</evidence>
<dbReference type="InterPro" id="IPR014710">
    <property type="entry name" value="RmlC-like_jellyroll"/>
</dbReference>
<dbReference type="InterPro" id="IPR013096">
    <property type="entry name" value="Cupin_2"/>
</dbReference>
<dbReference type="InterPro" id="IPR011051">
    <property type="entry name" value="RmlC_Cupin_sf"/>
</dbReference>
<name>A0A3E4F9F4_9FIRM</name>
<evidence type="ECO:0000313" key="3">
    <source>
        <dbReference type="EMBL" id="RGI86229.1"/>
    </source>
</evidence>
<dbReference type="EMBL" id="QSOI01000002">
    <property type="protein sequence ID" value="RGI86229.1"/>
    <property type="molecule type" value="Genomic_DNA"/>
</dbReference>
<dbReference type="RefSeq" id="WP_117494276.1">
    <property type="nucleotide sequence ID" value="NZ_AP031430.1"/>
</dbReference>
<protein>
    <submittedName>
        <fullName evidence="3">Cupin domain-containing protein</fullName>
    </submittedName>
</protein>
<proteinExistence type="predicted"/>
<dbReference type="PANTHER" id="PTHR35848:SF6">
    <property type="entry name" value="CUPIN TYPE-2 DOMAIN-CONTAINING PROTEIN"/>
    <property type="match status" value="1"/>
</dbReference>
<evidence type="ECO:0000259" key="2">
    <source>
        <dbReference type="Pfam" id="PF07883"/>
    </source>
</evidence>
<gene>
    <name evidence="4" type="ORF">DWX53_02670</name>
    <name evidence="3" type="ORF">DXD84_02115</name>
</gene>
<keyword evidence="1" id="KW-0479">Metal-binding</keyword>
<evidence type="ECO:0000313" key="5">
    <source>
        <dbReference type="Proteomes" id="UP000260664"/>
    </source>
</evidence>
<dbReference type="SUPFAM" id="SSF51182">
    <property type="entry name" value="RmlC-like cupins"/>
    <property type="match status" value="1"/>
</dbReference>
<dbReference type="EMBL" id="QRWH01000002">
    <property type="protein sequence ID" value="RGT11323.1"/>
    <property type="molecule type" value="Genomic_DNA"/>
</dbReference>